<feature type="domain" description="LysM" evidence="1">
    <location>
        <begin position="151"/>
        <end position="195"/>
    </location>
</feature>
<dbReference type="Proteomes" id="UP000177751">
    <property type="component" value="Unassembled WGS sequence"/>
</dbReference>
<dbReference type="Gene3D" id="3.10.350.10">
    <property type="entry name" value="LysM domain"/>
    <property type="match status" value="2"/>
</dbReference>
<reference evidence="2 3" key="1">
    <citation type="journal article" date="2016" name="Nat. Commun.">
        <title>Thousands of microbial genomes shed light on interconnected biogeochemical processes in an aquifer system.</title>
        <authorList>
            <person name="Anantharaman K."/>
            <person name="Brown C.T."/>
            <person name="Hug L.A."/>
            <person name="Sharon I."/>
            <person name="Castelle C.J."/>
            <person name="Probst A.J."/>
            <person name="Thomas B.C."/>
            <person name="Singh A."/>
            <person name="Wilkins M.J."/>
            <person name="Karaoz U."/>
            <person name="Brodie E.L."/>
            <person name="Williams K.H."/>
            <person name="Hubbard S.S."/>
            <person name="Banfield J.F."/>
        </authorList>
    </citation>
    <scope>NUCLEOTIDE SEQUENCE [LARGE SCALE GENOMIC DNA]</scope>
</reference>
<dbReference type="PROSITE" id="PS51782">
    <property type="entry name" value="LYSM"/>
    <property type="match status" value="2"/>
</dbReference>
<dbReference type="CDD" id="cd00118">
    <property type="entry name" value="LysM"/>
    <property type="match status" value="2"/>
</dbReference>
<evidence type="ECO:0000259" key="1">
    <source>
        <dbReference type="PROSITE" id="PS51782"/>
    </source>
</evidence>
<gene>
    <name evidence="2" type="ORF">A2401_02050</name>
</gene>
<evidence type="ECO:0000313" key="3">
    <source>
        <dbReference type="Proteomes" id="UP000177751"/>
    </source>
</evidence>
<dbReference type="InterPro" id="IPR036779">
    <property type="entry name" value="LysM_dom_sf"/>
</dbReference>
<dbReference type="Gene3D" id="2.70.70.10">
    <property type="entry name" value="Glucose Permease (Domain IIA)"/>
    <property type="match status" value="1"/>
</dbReference>
<protein>
    <recommendedName>
        <fullName evidence="1">LysM domain-containing protein</fullName>
    </recommendedName>
</protein>
<name>A0A1G2JCT8_9BACT</name>
<sequence>MFGVLAFILLGGIYSACGSFASSANYGAGRIIFSDAFSNSLGNKNTDSLFFSQNGKTSLETPDLKIVQGNTISGISAPSVVSAKVLGDVFGGGQGTKKDIIDYIVQPGDTFQSIAESNGISVNTLLWANELSLSSVIKTGQTLTILPADGILHVVKLGDTVGAIALKYKAGLDDVIAFNSLASQDDIYIGDIVIVPGGVMPKKSAVPLDIHVPLADNYFIFPVQGKITQGLHFYNAVDVANKCGTPIYAAAAGTVQRVKYGYNFGGGNLLTILHSNGTVTYYGHLSTIFVKPGDRVDVGQNIALVGGGTGAIGDGLSTGCHVHFQVTGAKNPLAKYPIGTNISYK</sequence>
<dbReference type="SMART" id="SM00257">
    <property type="entry name" value="LysM"/>
    <property type="match status" value="2"/>
</dbReference>
<dbReference type="InterPro" id="IPR018392">
    <property type="entry name" value="LysM"/>
</dbReference>
<dbReference type="PANTHER" id="PTHR21666">
    <property type="entry name" value="PEPTIDASE-RELATED"/>
    <property type="match status" value="1"/>
</dbReference>
<dbReference type="Pfam" id="PF01551">
    <property type="entry name" value="Peptidase_M23"/>
    <property type="match status" value="1"/>
</dbReference>
<dbReference type="EMBL" id="MHPP01000011">
    <property type="protein sequence ID" value="OGZ84872.1"/>
    <property type="molecule type" value="Genomic_DNA"/>
</dbReference>
<proteinExistence type="predicted"/>
<dbReference type="STRING" id="1802229.A2401_02050"/>
<dbReference type="InterPro" id="IPR050570">
    <property type="entry name" value="Cell_wall_metabolism_enzyme"/>
</dbReference>
<dbReference type="AlphaFoldDB" id="A0A1G2JCT8"/>
<dbReference type="InterPro" id="IPR016047">
    <property type="entry name" value="M23ase_b-sheet_dom"/>
</dbReference>
<dbReference type="CDD" id="cd12797">
    <property type="entry name" value="M23_peptidase"/>
    <property type="match status" value="1"/>
</dbReference>
<dbReference type="PANTHER" id="PTHR21666:SF290">
    <property type="entry name" value="PEPTIDASE M23 DOMAIN PROTEIN"/>
    <property type="match status" value="1"/>
</dbReference>
<organism evidence="2 3">
    <name type="scientific">Candidatus Staskawiczbacteria bacterium RIFOXYC1_FULL_38_18</name>
    <dbReference type="NCBI Taxonomy" id="1802229"/>
    <lineage>
        <taxon>Bacteria</taxon>
        <taxon>Candidatus Staskawicziibacteriota</taxon>
    </lineage>
</organism>
<accession>A0A1G2JCT8</accession>
<dbReference type="InterPro" id="IPR011055">
    <property type="entry name" value="Dup_hybrid_motif"/>
</dbReference>
<comment type="caution">
    <text evidence="2">The sequence shown here is derived from an EMBL/GenBank/DDBJ whole genome shotgun (WGS) entry which is preliminary data.</text>
</comment>
<evidence type="ECO:0000313" key="2">
    <source>
        <dbReference type="EMBL" id="OGZ84872.1"/>
    </source>
</evidence>
<dbReference type="Pfam" id="PF01476">
    <property type="entry name" value="LysM"/>
    <property type="match status" value="2"/>
</dbReference>
<feature type="domain" description="LysM" evidence="1">
    <location>
        <begin position="101"/>
        <end position="145"/>
    </location>
</feature>
<dbReference type="SUPFAM" id="SSF51261">
    <property type="entry name" value="Duplicated hybrid motif"/>
    <property type="match status" value="1"/>
</dbReference>
<dbReference type="GO" id="GO:0004222">
    <property type="term" value="F:metalloendopeptidase activity"/>
    <property type="evidence" value="ECO:0007669"/>
    <property type="project" value="TreeGrafter"/>
</dbReference>